<dbReference type="SUPFAM" id="SSF54695">
    <property type="entry name" value="POZ domain"/>
    <property type="match status" value="1"/>
</dbReference>
<feature type="domain" description="BTB" evidence="1">
    <location>
        <begin position="23"/>
        <end position="87"/>
    </location>
</feature>
<dbReference type="CDD" id="cd18186">
    <property type="entry name" value="BTB_POZ_ZBTB_KLHL-like"/>
    <property type="match status" value="1"/>
</dbReference>
<dbReference type="InterPro" id="IPR011333">
    <property type="entry name" value="SKP1/BTB/POZ_sf"/>
</dbReference>
<dbReference type="InParanoid" id="A0A1Y2LP75"/>
<accession>A0A1Y2LP75</accession>
<evidence type="ECO:0000259" key="1">
    <source>
        <dbReference type="PROSITE" id="PS50097"/>
    </source>
</evidence>
<dbReference type="Proteomes" id="UP000193240">
    <property type="component" value="Unassembled WGS sequence"/>
</dbReference>
<dbReference type="EMBL" id="KZ107853">
    <property type="protein sequence ID" value="OSS45763.1"/>
    <property type="molecule type" value="Genomic_DNA"/>
</dbReference>
<name>A0A1Y2LP75_EPING</name>
<dbReference type="InterPro" id="IPR000210">
    <property type="entry name" value="BTB/POZ_dom"/>
</dbReference>
<keyword evidence="3" id="KW-1185">Reference proteome</keyword>
<evidence type="ECO:0000313" key="3">
    <source>
        <dbReference type="Proteomes" id="UP000193240"/>
    </source>
</evidence>
<organism evidence="2 3">
    <name type="scientific">Epicoccum nigrum</name>
    <name type="common">Soil fungus</name>
    <name type="synonym">Epicoccum purpurascens</name>
    <dbReference type="NCBI Taxonomy" id="105696"/>
    <lineage>
        <taxon>Eukaryota</taxon>
        <taxon>Fungi</taxon>
        <taxon>Dikarya</taxon>
        <taxon>Ascomycota</taxon>
        <taxon>Pezizomycotina</taxon>
        <taxon>Dothideomycetes</taxon>
        <taxon>Pleosporomycetidae</taxon>
        <taxon>Pleosporales</taxon>
        <taxon>Pleosporineae</taxon>
        <taxon>Didymellaceae</taxon>
        <taxon>Epicoccum</taxon>
    </lineage>
</organism>
<reference evidence="2 3" key="1">
    <citation type="journal article" date="2017" name="Genome Announc.">
        <title>Genome sequence of the saprophytic ascomycete Epicoccum nigrum ICMP 19927 strain isolated from New Zealand.</title>
        <authorList>
            <person name="Fokin M."/>
            <person name="Fleetwood D."/>
            <person name="Weir B.S."/>
            <person name="Villas-Boas S.G."/>
        </authorList>
    </citation>
    <scope>NUCLEOTIDE SEQUENCE [LARGE SCALE GENOMIC DNA]</scope>
    <source>
        <strain evidence="2 3">ICMP 19927</strain>
    </source>
</reference>
<dbReference type="Gene3D" id="3.30.710.10">
    <property type="entry name" value="Potassium Channel Kv1.1, Chain A"/>
    <property type="match status" value="1"/>
</dbReference>
<dbReference type="OMA" id="DMEIVCN"/>
<dbReference type="PROSITE" id="PS50097">
    <property type="entry name" value="BTB"/>
    <property type="match status" value="1"/>
</dbReference>
<dbReference type="AlphaFoldDB" id="A0A1Y2LP75"/>
<dbReference type="Pfam" id="PF00651">
    <property type="entry name" value="BTB"/>
    <property type="match status" value="1"/>
</dbReference>
<dbReference type="PANTHER" id="PTHR47843:SF5">
    <property type="entry name" value="BTB_POZ DOMAIN PROTEIN"/>
    <property type="match status" value="1"/>
</dbReference>
<protein>
    <recommendedName>
        <fullName evidence="1">BTB domain-containing protein</fullName>
    </recommendedName>
</protein>
<gene>
    <name evidence="2" type="ORF">B5807_09434</name>
</gene>
<dbReference type="STRING" id="105696.A0A1Y2LP75"/>
<sequence>MAEVSQKLLLATFRNLLVSGDFSDFSITCGSDVYKVHKSIVGTRSGFIATAIKFGGKETKENTLDLSAEEAATIKLLVQYLYEADYEPIFSTFTDTTNAGNNKSPQTAPHTCSDNPRNFHCENYNEYRQVCPHHHCGRQCNYNCTEFICDKCTTIEGDVTQLLLHAKMYEMADKYDVFGLKALSKKKFQWACLKFWDEPEFAQAAYHAYTTTPDHDMGLRNIVSSTLSNHMDLLLKEEVEGLMVEFNGLAFGILLAKAKEAGWCGRARR</sequence>
<evidence type="ECO:0000313" key="2">
    <source>
        <dbReference type="EMBL" id="OSS45763.1"/>
    </source>
</evidence>
<proteinExistence type="predicted"/>
<dbReference type="PANTHER" id="PTHR47843">
    <property type="entry name" value="BTB DOMAIN-CONTAINING PROTEIN-RELATED"/>
    <property type="match status" value="1"/>
</dbReference>